<dbReference type="PANTHER" id="PTHR14140">
    <property type="entry name" value="E3 UBIQUITIN-PROTEIN LIGASE UHRF-RELATED"/>
    <property type="match status" value="1"/>
</dbReference>
<reference evidence="5" key="1">
    <citation type="journal article" date="2020" name="New Phytol.">
        <title>Comparative genomics reveals dynamic genome evolution in host specialist ectomycorrhizal fungi.</title>
        <authorList>
            <person name="Lofgren L.A."/>
            <person name="Nguyen N.H."/>
            <person name="Vilgalys R."/>
            <person name="Ruytinx J."/>
            <person name="Liao H.L."/>
            <person name="Branco S."/>
            <person name="Kuo A."/>
            <person name="LaButti K."/>
            <person name="Lipzen A."/>
            <person name="Andreopoulos W."/>
            <person name="Pangilinan J."/>
            <person name="Riley R."/>
            <person name="Hundley H."/>
            <person name="Na H."/>
            <person name="Barry K."/>
            <person name="Grigoriev I.V."/>
            <person name="Stajich J.E."/>
            <person name="Kennedy P.G."/>
        </authorList>
    </citation>
    <scope>NUCLEOTIDE SEQUENCE</scope>
    <source>
        <strain evidence="5">MN1</strain>
    </source>
</reference>
<dbReference type="InterPro" id="IPR036987">
    <property type="entry name" value="SRA-YDG_sf"/>
</dbReference>
<organism evidence="5 6">
    <name type="scientific">Suillus subaureus</name>
    <dbReference type="NCBI Taxonomy" id="48587"/>
    <lineage>
        <taxon>Eukaryota</taxon>
        <taxon>Fungi</taxon>
        <taxon>Dikarya</taxon>
        <taxon>Basidiomycota</taxon>
        <taxon>Agaricomycotina</taxon>
        <taxon>Agaricomycetes</taxon>
        <taxon>Agaricomycetidae</taxon>
        <taxon>Boletales</taxon>
        <taxon>Suillineae</taxon>
        <taxon>Suillaceae</taxon>
        <taxon>Suillus</taxon>
    </lineage>
</organism>
<dbReference type="OrthoDB" id="2270193at2759"/>
<evidence type="ECO:0000256" key="3">
    <source>
        <dbReference type="SAM" id="MobiDB-lite"/>
    </source>
</evidence>
<keyword evidence="1 2" id="KW-0539">Nucleus</keyword>
<name>A0A9P7EH63_9AGAM</name>
<dbReference type="Proteomes" id="UP000807769">
    <property type="component" value="Unassembled WGS sequence"/>
</dbReference>
<dbReference type="EMBL" id="JABBWG010000006">
    <property type="protein sequence ID" value="KAG1821809.1"/>
    <property type="molecule type" value="Genomic_DNA"/>
</dbReference>
<dbReference type="InterPro" id="IPR015947">
    <property type="entry name" value="PUA-like_sf"/>
</dbReference>
<dbReference type="PANTHER" id="PTHR14140:SF27">
    <property type="entry name" value="OS04G0289800 PROTEIN"/>
    <property type="match status" value="1"/>
</dbReference>
<dbReference type="GO" id="GO:0044027">
    <property type="term" value="P:negative regulation of gene expression via chromosomal CpG island methylation"/>
    <property type="evidence" value="ECO:0007669"/>
    <property type="project" value="TreeGrafter"/>
</dbReference>
<dbReference type="SMART" id="SM00466">
    <property type="entry name" value="SRA"/>
    <property type="match status" value="1"/>
</dbReference>
<dbReference type="InterPro" id="IPR045134">
    <property type="entry name" value="UHRF1/2-like"/>
</dbReference>
<comment type="caution">
    <text evidence="5">The sequence shown here is derived from an EMBL/GenBank/DDBJ whole genome shotgun (WGS) entry which is preliminary data.</text>
</comment>
<evidence type="ECO:0000313" key="6">
    <source>
        <dbReference type="Proteomes" id="UP000807769"/>
    </source>
</evidence>
<feature type="domain" description="YDG" evidence="4">
    <location>
        <begin position="56"/>
        <end position="223"/>
    </location>
</feature>
<evidence type="ECO:0000313" key="5">
    <source>
        <dbReference type="EMBL" id="KAG1821809.1"/>
    </source>
</evidence>
<keyword evidence="6" id="KW-1185">Reference proteome</keyword>
<dbReference type="GO" id="GO:0061630">
    <property type="term" value="F:ubiquitin protein ligase activity"/>
    <property type="evidence" value="ECO:0007669"/>
    <property type="project" value="TreeGrafter"/>
</dbReference>
<dbReference type="GO" id="GO:0016567">
    <property type="term" value="P:protein ubiquitination"/>
    <property type="evidence" value="ECO:0007669"/>
    <property type="project" value="TreeGrafter"/>
</dbReference>
<dbReference type="RefSeq" id="XP_041196549.1">
    <property type="nucleotide sequence ID" value="XM_041339586.1"/>
</dbReference>
<dbReference type="Pfam" id="PF02182">
    <property type="entry name" value="SAD_SRA"/>
    <property type="match status" value="1"/>
</dbReference>
<dbReference type="InterPro" id="IPR003105">
    <property type="entry name" value="SRA_YDG"/>
</dbReference>
<sequence>MDHDDGLPEQVEAIHTDGEMDGDREEIIASKVSADKGSANARATKLAARRLAQHFGGIPGVPIGAKWEDRQGCSRASVHRPLMAGIHGTEKTGAFSIVVSCHYKDDKDLGDTMYRCVFTTRATLLYANVVASGGRKRWSDGCPPKRLRLGPQVFDQQWSDQGNEALVTSRDTGNPVRVIRSHKVLSDFAPAKGYRYDGLYTVETAWKEKNSKGLDICRYRLERVPGQPPLLRRSLGDTNHEPSPASVATSDTVVSPSHTLISRKRKAQPFAPTICPDPASKKRKLADRVPPQPSSSSSPTVQPQVLVPVLGTIETPLQKHNQRVQKEMQKEKQQHFPETSSSMMTPATLIKPSMWSSQSQFNHFLARPMWRISYDEHNEDVDLSLDDEDEEDILLEDLETTASSFSSFLPPSPF</sequence>
<accession>A0A9P7EH63</accession>
<proteinExistence type="predicted"/>
<dbReference type="GeneID" id="64633602"/>
<comment type="subcellular location">
    <subcellularLocation>
        <location evidence="2">Nucleus</location>
    </subcellularLocation>
</comment>
<evidence type="ECO:0000256" key="2">
    <source>
        <dbReference type="PROSITE-ProRule" id="PRU00358"/>
    </source>
</evidence>
<dbReference type="GO" id="GO:0005634">
    <property type="term" value="C:nucleus"/>
    <property type="evidence" value="ECO:0007669"/>
    <property type="project" value="UniProtKB-SubCell"/>
</dbReference>
<gene>
    <name evidence="5" type="ORF">BJ212DRAFT_1477652</name>
</gene>
<dbReference type="Gene3D" id="2.30.280.10">
    <property type="entry name" value="SRA-YDG"/>
    <property type="match status" value="1"/>
</dbReference>
<dbReference type="SUPFAM" id="SSF88697">
    <property type="entry name" value="PUA domain-like"/>
    <property type="match status" value="1"/>
</dbReference>
<feature type="compositionally biased region" description="Polar residues" evidence="3">
    <location>
        <begin position="246"/>
        <end position="260"/>
    </location>
</feature>
<feature type="compositionally biased region" description="Low complexity" evidence="3">
    <location>
        <begin position="294"/>
        <end position="304"/>
    </location>
</feature>
<evidence type="ECO:0000256" key="1">
    <source>
        <dbReference type="ARBA" id="ARBA00023242"/>
    </source>
</evidence>
<feature type="region of interest" description="Disordered" evidence="3">
    <location>
        <begin position="227"/>
        <end position="304"/>
    </location>
</feature>
<protein>
    <submittedName>
        <fullName evidence="5">PUA-like domain-containing protein</fullName>
    </submittedName>
</protein>
<evidence type="ECO:0000259" key="4">
    <source>
        <dbReference type="PROSITE" id="PS51015"/>
    </source>
</evidence>
<dbReference type="AlphaFoldDB" id="A0A9P7EH63"/>
<dbReference type="PROSITE" id="PS51015">
    <property type="entry name" value="YDG"/>
    <property type="match status" value="1"/>
</dbReference>